<evidence type="ECO:0000256" key="3">
    <source>
        <dbReference type="ARBA" id="ARBA00007971"/>
    </source>
</evidence>
<keyword evidence="5 10" id="KW-0812">Transmembrane</keyword>
<evidence type="ECO:0000256" key="8">
    <source>
        <dbReference type="ARBA" id="ARBA00023143"/>
    </source>
</evidence>
<feature type="compositionally biased region" description="Basic and acidic residues" evidence="9">
    <location>
        <begin position="276"/>
        <end position="292"/>
    </location>
</feature>
<evidence type="ECO:0000256" key="2">
    <source>
        <dbReference type="ARBA" id="ARBA00004651"/>
    </source>
</evidence>
<gene>
    <name evidence="13" type="primary">fliF</name>
    <name evidence="13" type="ORF">P6P90_02495</name>
</gene>
<dbReference type="EMBL" id="JARULN010000001">
    <property type="protein sequence ID" value="MDG5752870.1"/>
    <property type="molecule type" value="Genomic_DNA"/>
</dbReference>
<comment type="caution">
    <text evidence="13">The sequence shown here is derived from an EMBL/GenBank/DDBJ whole genome shotgun (WGS) entry which is preliminary data.</text>
</comment>
<dbReference type="Gene3D" id="3.30.300.30">
    <property type="match status" value="1"/>
</dbReference>
<feature type="transmembrane region" description="Helical" evidence="10">
    <location>
        <begin position="423"/>
        <end position="445"/>
    </location>
</feature>
<keyword evidence="6 10" id="KW-1133">Transmembrane helix</keyword>
<evidence type="ECO:0000256" key="4">
    <source>
        <dbReference type="ARBA" id="ARBA00022475"/>
    </source>
</evidence>
<evidence type="ECO:0000256" key="1">
    <source>
        <dbReference type="ARBA" id="ARBA00004117"/>
    </source>
</evidence>
<keyword evidence="8" id="KW-0975">Bacterial flagellum</keyword>
<reference evidence="13 14" key="1">
    <citation type="submission" date="2023-04" db="EMBL/GenBank/DDBJ databases">
        <title>Ectobacillus antri isolated from activated sludge.</title>
        <authorList>
            <person name="Yan P."/>
            <person name="Liu X."/>
        </authorList>
    </citation>
    <scope>NUCLEOTIDE SEQUENCE [LARGE SCALE GENOMIC DNA]</scope>
    <source>
        <strain evidence="13 14">C18H</strain>
    </source>
</reference>
<dbReference type="Pfam" id="PF01514">
    <property type="entry name" value="YscJ_FliF"/>
    <property type="match status" value="1"/>
</dbReference>
<protein>
    <submittedName>
        <fullName evidence="13">Flagellar basal-body MS-ring/collar protein FliF</fullName>
    </submittedName>
</protein>
<organism evidence="13 14">
    <name type="scientific">Ectobacillus antri</name>
    <dbReference type="NCBI Taxonomy" id="2486280"/>
    <lineage>
        <taxon>Bacteria</taxon>
        <taxon>Bacillati</taxon>
        <taxon>Bacillota</taxon>
        <taxon>Bacilli</taxon>
        <taxon>Bacillales</taxon>
        <taxon>Bacillaceae</taxon>
        <taxon>Ectobacillus</taxon>
    </lineage>
</organism>
<dbReference type="InterPro" id="IPR013556">
    <property type="entry name" value="Flag_M-ring_C"/>
</dbReference>
<evidence type="ECO:0000313" key="14">
    <source>
        <dbReference type="Proteomes" id="UP001218246"/>
    </source>
</evidence>
<keyword evidence="13" id="KW-0282">Flagellum</keyword>
<dbReference type="NCBIfam" id="TIGR00206">
    <property type="entry name" value="fliF"/>
    <property type="match status" value="1"/>
</dbReference>
<evidence type="ECO:0000259" key="12">
    <source>
        <dbReference type="Pfam" id="PF08345"/>
    </source>
</evidence>
<dbReference type="InterPro" id="IPR045851">
    <property type="entry name" value="AMP-bd_C_sf"/>
</dbReference>
<dbReference type="InterPro" id="IPR043427">
    <property type="entry name" value="YscJ/FliF"/>
</dbReference>
<evidence type="ECO:0000259" key="11">
    <source>
        <dbReference type="Pfam" id="PF01514"/>
    </source>
</evidence>
<evidence type="ECO:0000256" key="5">
    <source>
        <dbReference type="ARBA" id="ARBA00022692"/>
    </source>
</evidence>
<evidence type="ECO:0000256" key="6">
    <source>
        <dbReference type="ARBA" id="ARBA00022989"/>
    </source>
</evidence>
<feature type="domain" description="Flagellar M-ring N-terminal" evidence="11">
    <location>
        <begin position="39"/>
        <end position="211"/>
    </location>
</feature>
<evidence type="ECO:0000256" key="9">
    <source>
        <dbReference type="SAM" id="MobiDB-lite"/>
    </source>
</evidence>
<evidence type="ECO:0000256" key="10">
    <source>
        <dbReference type="SAM" id="Phobius"/>
    </source>
</evidence>
<dbReference type="PANTHER" id="PTHR30046:SF0">
    <property type="entry name" value="FLAGELLAR M-RING PROTEIN"/>
    <property type="match status" value="1"/>
</dbReference>
<dbReference type="RefSeq" id="WP_124563967.1">
    <property type="nucleotide sequence ID" value="NZ_JARRRY010000001.1"/>
</dbReference>
<feature type="transmembrane region" description="Helical" evidence="10">
    <location>
        <begin position="18"/>
        <end position="36"/>
    </location>
</feature>
<keyword evidence="4" id="KW-1003">Cell membrane</keyword>
<keyword evidence="7 10" id="KW-0472">Membrane</keyword>
<dbReference type="InterPro" id="IPR006182">
    <property type="entry name" value="FliF_N_dom"/>
</dbReference>
<comment type="subcellular location">
    <subcellularLocation>
        <location evidence="1">Bacterial flagellum basal body</location>
    </subcellularLocation>
    <subcellularLocation>
        <location evidence="2">Cell membrane</location>
        <topology evidence="2">Multi-pass membrane protein</topology>
    </subcellularLocation>
</comment>
<dbReference type="NCBIfam" id="TIGR01167">
    <property type="entry name" value="LPXTG_anchor"/>
    <property type="match status" value="1"/>
</dbReference>
<dbReference type="Proteomes" id="UP001218246">
    <property type="component" value="Unassembled WGS sequence"/>
</dbReference>
<keyword evidence="14" id="KW-1185">Reference proteome</keyword>
<dbReference type="PANTHER" id="PTHR30046">
    <property type="entry name" value="FLAGELLAR M-RING PROTEIN"/>
    <property type="match status" value="1"/>
</dbReference>
<name>A0ABT6H2L5_9BACI</name>
<evidence type="ECO:0000313" key="13">
    <source>
        <dbReference type="EMBL" id="MDG5752870.1"/>
    </source>
</evidence>
<evidence type="ECO:0000256" key="7">
    <source>
        <dbReference type="ARBA" id="ARBA00023136"/>
    </source>
</evidence>
<dbReference type="InterPro" id="IPR000067">
    <property type="entry name" value="FlgMring_FliF"/>
</dbReference>
<proteinExistence type="inferred from homology"/>
<dbReference type="PRINTS" id="PR01009">
    <property type="entry name" value="FLGMRINGFLIF"/>
</dbReference>
<sequence length="515" mass="56910">MEKLKEIAGSLKSWHKMVIGAVLLAIVTSVSLYFTLPDNYAVLYKNLNETDQQEILAELSKLGVDYQLQEDGSIKVPDKDVVWVRASMRELGLPNNGAGGDDILLESSLGLSEQDKKMRQTVGIRKQLESDIVKNINSIETANVQLTLPDKESIFDEKTPSGTAAVTIGVRGNQGLTQEQILGIQYMVSAAVPGVKAEDVSIIDSKKGVISKSADVAQNASSSFEKELVMQRQIEERLKQNISETLVNLFQLNNFHVNTSVKVNYDEVTRQTEMYGDRSMLRSKQDQKEKSTATENSGATTEAGIAANGEVPNYNNNSVEGNILYNQDNSNTTENYEIDKTVETIIKHPELTSTNVVVWVDEETLFKRNMDANTFRQAIATAAGLQADANGSFTNGQVTVVPVDYAKQEQAKPAKVEEKGNNWLIISGIVAVVTALLLGAGGVYVMRRRKRKEEQTVEEDREDLFVIEDIPAHKEVAATINDEGSQEPSLDQQVQELAKENIDEAARVLKKWLNQ</sequence>
<keyword evidence="13" id="KW-0966">Cell projection</keyword>
<feature type="region of interest" description="Disordered" evidence="9">
    <location>
        <begin position="276"/>
        <end position="312"/>
    </location>
</feature>
<dbReference type="Pfam" id="PF08345">
    <property type="entry name" value="YscJ_FliF_C"/>
    <property type="match status" value="1"/>
</dbReference>
<feature type="domain" description="Flagellar M-ring C-terminal" evidence="12">
    <location>
        <begin position="248"/>
        <end position="389"/>
    </location>
</feature>
<accession>A0ABT6H2L5</accession>
<keyword evidence="13" id="KW-0969">Cilium</keyword>
<comment type="similarity">
    <text evidence="3">Belongs to the FliF family.</text>
</comment>